<feature type="signal peptide" evidence="2">
    <location>
        <begin position="1"/>
        <end position="23"/>
    </location>
</feature>
<protein>
    <recommendedName>
        <fullName evidence="5">Copper resistance protein CopQ</fullName>
    </recommendedName>
</protein>
<evidence type="ECO:0000313" key="4">
    <source>
        <dbReference type="Proteomes" id="UP000325743"/>
    </source>
</evidence>
<dbReference type="AlphaFoldDB" id="A0A5P3VT57"/>
<evidence type="ECO:0000313" key="3">
    <source>
        <dbReference type="EMBL" id="QEZ48733.1"/>
    </source>
</evidence>
<sequence length="96" mass="10048">MKAIHTAIFAAAASILTIGSVHAATASLNVAATYDNGQIHRPRDPFTDGARSATNDVYAGGSRIDKRDVFSDGARIGPRDTFTDGARVPMSDTNAL</sequence>
<dbReference type="RefSeq" id="WP_151072973.1">
    <property type="nucleotide sequence ID" value="NZ_CP032520.1"/>
</dbReference>
<organism evidence="3 4">
    <name type="scientific">Cupriavidus oxalaticus</name>
    <dbReference type="NCBI Taxonomy" id="96344"/>
    <lineage>
        <taxon>Bacteria</taxon>
        <taxon>Pseudomonadati</taxon>
        <taxon>Pseudomonadota</taxon>
        <taxon>Betaproteobacteria</taxon>
        <taxon>Burkholderiales</taxon>
        <taxon>Burkholderiaceae</taxon>
        <taxon>Cupriavidus</taxon>
    </lineage>
</organism>
<gene>
    <name evidence="3" type="ORF">D2917_31100</name>
</gene>
<keyword evidence="2" id="KW-0732">Signal</keyword>
<accession>A0A5P3VT57</accession>
<name>A0A5P3VT57_9BURK</name>
<evidence type="ECO:0008006" key="5">
    <source>
        <dbReference type="Google" id="ProtNLM"/>
    </source>
</evidence>
<feature type="region of interest" description="Disordered" evidence="1">
    <location>
        <begin position="70"/>
        <end position="96"/>
    </location>
</feature>
<evidence type="ECO:0000256" key="2">
    <source>
        <dbReference type="SAM" id="SignalP"/>
    </source>
</evidence>
<feature type="chain" id="PRO_5024867786" description="Copper resistance protein CopQ" evidence="2">
    <location>
        <begin position="24"/>
        <end position="96"/>
    </location>
</feature>
<keyword evidence="3" id="KW-0614">Plasmid</keyword>
<geneLocation type="plasmid" evidence="3">
    <name>unnamed1</name>
</geneLocation>
<evidence type="ECO:0000256" key="1">
    <source>
        <dbReference type="SAM" id="MobiDB-lite"/>
    </source>
</evidence>
<dbReference type="EMBL" id="CP032520">
    <property type="protein sequence ID" value="QEZ48733.1"/>
    <property type="molecule type" value="Genomic_DNA"/>
</dbReference>
<reference evidence="3 4" key="1">
    <citation type="submission" date="2018-09" db="EMBL/GenBank/DDBJ databases">
        <title>Complete genome sequence of Cupriavidus oxalaticus T2, a bacterium capable of phenol tolerance and degradation.</title>
        <authorList>
            <person name="Yan J."/>
        </authorList>
    </citation>
    <scope>NUCLEOTIDE SEQUENCE [LARGE SCALE GENOMIC DNA]</scope>
    <source>
        <strain evidence="3 4">T2</strain>
        <plasmid evidence="3 4">unnamed1</plasmid>
    </source>
</reference>
<proteinExistence type="predicted"/>
<dbReference type="Proteomes" id="UP000325743">
    <property type="component" value="Plasmid unnamed1"/>
</dbReference>